<protein>
    <submittedName>
        <fullName evidence="1">Uncharacterized protein</fullName>
    </submittedName>
</protein>
<name>R0J8B2_ANAPL</name>
<organism evidence="1 2">
    <name type="scientific">Anas platyrhynchos</name>
    <name type="common">Mallard</name>
    <name type="synonym">Anas boschas</name>
    <dbReference type="NCBI Taxonomy" id="8839"/>
    <lineage>
        <taxon>Eukaryota</taxon>
        <taxon>Metazoa</taxon>
        <taxon>Chordata</taxon>
        <taxon>Craniata</taxon>
        <taxon>Vertebrata</taxon>
        <taxon>Euteleostomi</taxon>
        <taxon>Archelosauria</taxon>
        <taxon>Archosauria</taxon>
        <taxon>Dinosauria</taxon>
        <taxon>Saurischia</taxon>
        <taxon>Theropoda</taxon>
        <taxon>Coelurosauria</taxon>
        <taxon>Aves</taxon>
        <taxon>Neognathae</taxon>
        <taxon>Galloanserae</taxon>
        <taxon>Anseriformes</taxon>
        <taxon>Anatidae</taxon>
        <taxon>Anatinae</taxon>
        <taxon>Anas</taxon>
    </lineage>
</organism>
<evidence type="ECO:0000313" key="1">
    <source>
        <dbReference type="EMBL" id="EOA93395.1"/>
    </source>
</evidence>
<gene>
    <name evidence="1" type="ORF">Anapl_17414</name>
</gene>
<reference evidence="2" key="1">
    <citation type="journal article" date="2013" name="Nat. Genet.">
        <title>The duck genome and transcriptome provide insight into an avian influenza virus reservoir species.</title>
        <authorList>
            <person name="Huang Y."/>
            <person name="Li Y."/>
            <person name="Burt D.W."/>
            <person name="Chen H."/>
            <person name="Zhang Y."/>
            <person name="Qian W."/>
            <person name="Kim H."/>
            <person name="Gan S."/>
            <person name="Zhao Y."/>
            <person name="Li J."/>
            <person name="Yi K."/>
            <person name="Feng H."/>
            <person name="Zhu P."/>
            <person name="Li B."/>
            <person name="Liu Q."/>
            <person name="Fairley S."/>
            <person name="Magor K.E."/>
            <person name="Du Z."/>
            <person name="Hu X."/>
            <person name="Goodman L."/>
            <person name="Tafer H."/>
            <person name="Vignal A."/>
            <person name="Lee T."/>
            <person name="Kim K.W."/>
            <person name="Sheng Z."/>
            <person name="An Y."/>
            <person name="Searle S."/>
            <person name="Herrero J."/>
            <person name="Groenen M.A."/>
            <person name="Crooijmans R.P."/>
            <person name="Faraut T."/>
            <person name="Cai Q."/>
            <person name="Webster R.G."/>
            <person name="Aldridge J.R."/>
            <person name="Warren W.C."/>
            <person name="Bartschat S."/>
            <person name="Kehr S."/>
            <person name="Marz M."/>
            <person name="Stadler P.F."/>
            <person name="Smith J."/>
            <person name="Kraus R.H."/>
            <person name="Zhao Y."/>
            <person name="Ren L."/>
            <person name="Fei J."/>
            <person name="Morisson M."/>
            <person name="Kaiser P."/>
            <person name="Griffin D.K."/>
            <person name="Rao M."/>
            <person name="Pitel F."/>
            <person name="Wang J."/>
            <person name="Li N."/>
        </authorList>
    </citation>
    <scope>NUCLEOTIDE SEQUENCE [LARGE SCALE GENOMIC DNA]</scope>
</reference>
<dbReference type="EMBL" id="KB746544">
    <property type="protein sequence ID" value="EOA93395.1"/>
    <property type="molecule type" value="Genomic_DNA"/>
</dbReference>
<dbReference type="AlphaFoldDB" id="R0J8B2"/>
<dbReference type="Proteomes" id="UP000296049">
    <property type="component" value="Unassembled WGS sequence"/>
</dbReference>
<accession>R0J8B2</accession>
<proteinExistence type="predicted"/>
<sequence>MTLPRRGTAGSIDLWGHGTEVTVSSVQGPRHQYWWYWDQYGCPGTSTAPTGTSTWAPALVLVVLGPVWELQHQY</sequence>
<evidence type="ECO:0000313" key="2">
    <source>
        <dbReference type="Proteomes" id="UP000296049"/>
    </source>
</evidence>
<keyword evidence="2" id="KW-1185">Reference proteome</keyword>